<keyword evidence="5 13" id="KW-0347">Helicase</keyword>
<dbReference type="InterPro" id="IPR011545">
    <property type="entry name" value="DEAD/DEAH_box_helicase_dom"/>
</dbReference>
<dbReference type="GO" id="GO:0005840">
    <property type="term" value="C:ribosome"/>
    <property type="evidence" value="ECO:0007669"/>
    <property type="project" value="TreeGrafter"/>
</dbReference>
<evidence type="ECO:0000256" key="13">
    <source>
        <dbReference type="RuleBase" id="RU000492"/>
    </source>
</evidence>
<keyword evidence="2" id="KW-0963">Cytoplasm</keyword>
<dbReference type="STRING" id="39060.SAMN05660706_12755"/>
<gene>
    <name evidence="18" type="ORF">SAMN05660706_12755</name>
</gene>
<dbReference type="Pfam" id="PF00270">
    <property type="entry name" value="DEAD"/>
    <property type="match status" value="1"/>
</dbReference>
<dbReference type="PANTHER" id="PTHR47963">
    <property type="entry name" value="DEAD-BOX ATP-DEPENDENT RNA HELICASE 47, MITOCHONDRIAL"/>
    <property type="match status" value="1"/>
</dbReference>
<sequence length="484" mass="54861">MATFHEFGLEQTILQAISNMGFEETTPIQEQTIPFALQGKDIIGQAQTGTGKTAAYGIPLTAKIERDHEQIQGLVLTPTRELTMQVAEELNKIGQFKKIRSLPIYGGQDINRQIKALKQKPHIVVATPGRLMDHMRRKTIRLHAIQTVVLDEADEMLNMGFIEDIEVILQETPKERQTLLFSATMPKPIQSLAQRFMIEPGLFSVRSKEITVPNIEQHYIEVPEKQKFDTLCRLLDIQSPELAIVFGRTKRRVDELSEALSKRGYGVEGIHGDLNQGKRISIMNRFKEGVIEVLVATDVAARGLDISGVTHVYNFDIPQDPESYVHRVGRTGRAGNKGLAVTFVTPREIGHLRIIENLTKRKMERKPIPTVTEAIEGQQRLAVEKLLEVVEQGQYQDYKTMAEELLAEHDSVTLVSAALKMLTKEPNNARVVLTEEPPLRVKKEKWGVKSRALRDGRGKNYRKWENKKKWSNKKQDVITHNSFG</sequence>
<dbReference type="EC" id="3.6.4.13" evidence="1"/>
<dbReference type="InterPro" id="IPR000629">
    <property type="entry name" value="RNA-helicase_DEAD-box_CS"/>
</dbReference>
<evidence type="ECO:0000256" key="6">
    <source>
        <dbReference type="ARBA" id="ARBA00022840"/>
    </source>
</evidence>
<evidence type="ECO:0000256" key="5">
    <source>
        <dbReference type="ARBA" id="ARBA00022806"/>
    </source>
</evidence>
<keyword evidence="3 13" id="KW-0547">Nucleotide-binding</keyword>
<dbReference type="EMBL" id="FOYM01000027">
    <property type="protein sequence ID" value="SFR13391.1"/>
    <property type="molecule type" value="Genomic_DNA"/>
</dbReference>
<evidence type="ECO:0000256" key="11">
    <source>
        <dbReference type="ARBA" id="ARBA00067932"/>
    </source>
</evidence>
<dbReference type="GO" id="GO:0003724">
    <property type="term" value="F:RNA helicase activity"/>
    <property type="evidence" value="ECO:0007669"/>
    <property type="project" value="UniProtKB-EC"/>
</dbReference>
<evidence type="ECO:0000259" key="15">
    <source>
        <dbReference type="PROSITE" id="PS51192"/>
    </source>
</evidence>
<evidence type="ECO:0000256" key="8">
    <source>
        <dbReference type="ARBA" id="ARBA00023016"/>
    </source>
</evidence>
<proteinExistence type="inferred from homology"/>
<dbReference type="PROSITE" id="PS51192">
    <property type="entry name" value="HELICASE_ATP_BIND_1"/>
    <property type="match status" value="1"/>
</dbReference>
<feature type="domain" description="DEAD-box RNA helicase Q" evidence="17">
    <location>
        <begin position="2"/>
        <end position="30"/>
    </location>
</feature>
<dbReference type="FunFam" id="3.40.50.300:FF:000783">
    <property type="entry name" value="DEAD-box ATP-dependent RNA helicase CshA"/>
    <property type="match status" value="1"/>
</dbReference>
<evidence type="ECO:0000256" key="10">
    <source>
        <dbReference type="ARBA" id="ARBA00047984"/>
    </source>
</evidence>
<evidence type="ECO:0000313" key="18">
    <source>
        <dbReference type="EMBL" id="SFR13391.1"/>
    </source>
</evidence>
<keyword evidence="19" id="KW-1185">Reference proteome</keyword>
<evidence type="ECO:0000259" key="17">
    <source>
        <dbReference type="PROSITE" id="PS51195"/>
    </source>
</evidence>
<dbReference type="InterPro" id="IPR014014">
    <property type="entry name" value="RNA_helicase_DEAD_Q_motif"/>
</dbReference>
<evidence type="ECO:0000256" key="4">
    <source>
        <dbReference type="ARBA" id="ARBA00022801"/>
    </source>
</evidence>
<evidence type="ECO:0000256" key="12">
    <source>
        <dbReference type="PROSITE-ProRule" id="PRU00552"/>
    </source>
</evidence>
<dbReference type="InterPro" id="IPR027417">
    <property type="entry name" value="P-loop_NTPase"/>
</dbReference>
<evidence type="ECO:0000313" key="19">
    <source>
        <dbReference type="Proteomes" id="UP000199584"/>
    </source>
</evidence>
<dbReference type="OrthoDB" id="9805696at2"/>
<reference evidence="19" key="1">
    <citation type="submission" date="2016-10" db="EMBL/GenBank/DDBJ databases">
        <authorList>
            <person name="Varghese N."/>
            <person name="Submissions S."/>
        </authorList>
    </citation>
    <scope>NUCLEOTIDE SEQUENCE [LARGE SCALE GENOMIC DNA]</scope>
    <source>
        <strain evidence="19">DSM 3669</strain>
    </source>
</reference>
<dbReference type="PROSITE" id="PS51194">
    <property type="entry name" value="HELICASE_CTER"/>
    <property type="match status" value="1"/>
</dbReference>
<evidence type="ECO:0000256" key="3">
    <source>
        <dbReference type="ARBA" id="ARBA00022741"/>
    </source>
</evidence>
<organism evidence="18 19">
    <name type="scientific">Desulfoscipio geothermicus DSM 3669</name>
    <dbReference type="NCBI Taxonomy" id="1121426"/>
    <lineage>
        <taxon>Bacteria</taxon>
        <taxon>Bacillati</taxon>
        <taxon>Bacillota</taxon>
        <taxon>Clostridia</taxon>
        <taxon>Eubacteriales</taxon>
        <taxon>Desulfallaceae</taxon>
        <taxon>Desulfoscipio</taxon>
    </lineage>
</organism>
<dbReference type="CDD" id="cd18787">
    <property type="entry name" value="SF2_C_DEAD"/>
    <property type="match status" value="1"/>
</dbReference>
<accession>A0A1I6E770</accession>
<dbReference type="SMART" id="SM00487">
    <property type="entry name" value="DEXDc"/>
    <property type="match status" value="1"/>
</dbReference>
<dbReference type="GO" id="GO:0005524">
    <property type="term" value="F:ATP binding"/>
    <property type="evidence" value="ECO:0007669"/>
    <property type="project" value="UniProtKB-KW"/>
</dbReference>
<feature type="short sequence motif" description="Q motif" evidence="12">
    <location>
        <begin position="2"/>
        <end position="30"/>
    </location>
</feature>
<comment type="catalytic activity">
    <reaction evidence="10">
        <text>ATP + H2O = ADP + phosphate + H(+)</text>
        <dbReference type="Rhea" id="RHEA:13065"/>
        <dbReference type="ChEBI" id="CHEBI:15377"/>
        <dbReference type="ChEBI" id="CHEBI:15378"/>
        <dbReference type="ChEBI" id="CHEBI:30616"/>
        <dbReference type="ChEBI" id="CHEBI:43474"/>
        <dbReference type="ChEBI" id="CHEBI:456216"/>
        <dbReference type="EC" id="3.6.4.13"/>
    </reaction>
</comment>
<feature type="compositionally biased region" description="Basic and acidic residues" evidence="14">
    <location>
        <begin position="464"/>
        <end position="477"/>
    </location>
</feature>
<keyword evidence="7" id="KW-0694">RNA-binding</keyword>
<dbReference type="PROSITE" id="PS51195">
    <property type="entry name" value="Q_MOTIF"/>
    <property type="match status" value="1"/>
</dbReference>
<dbReference type="Pfam" id="PF00271">
    <property type="entry name" value="Helicase_C"/>
    <property type="match status" value="1"/>
</dbReference>
<dbReference type="GO" id="GO:0033592">
    <property type="term" value="F:RNA strand annealing activity"/>
    <property type="evidence" value="ECO:0007669"/>
    <property type="project" value="TreeGrafter"/>
</dbReference>
<keyword evidence="4 13" id="KW-0378">Hydrolase</keyword>
<feature type="domain" description="Helicase ATP-binding" evidence="15">
    <location>
        <begin position="33"/>
        <end position="203"/>
    </location>
</feature>
<dbReference type="CDD" id="cd00268">
    <property type="entry name" value="DEADc"/>
    <property type="match status" value="1"/>
</dbReference>
<evidence type="ECO:0000256" key="14">
    <source>
        <dbReference type="SAM" id="MobiDB-lite"/>
    </source>
</evidence>
<dbReference type="SUPFAM" id="SSF52540">
    <property type="entry name" value="P-loop containing nucleoside triphosphate hydrolases"/>
    <property type="match status" value="1"/>
</dbReference>
<dbReference type="GO" id="GO:0005829">
    <property type="term" value="C:cytosol"/>
    <property type="evidence" value="ECO:0007669"/>
    <property type="project" value="TreeGrafter"/>
</dbReference>
<protein>
    <recommendedName>
        <fullName evidence="11">ATP-dependent RNA helicase CshA</fullName>
        <ecNumber evidence="1">3.6.4.13</ecNumber>
    </recommendedName>
</protein>
<dbReference type="InterPro" id="IPR001650">
    <property type="entry name" value="Helicase_C-like"/>
</dbReference>
<comment type="similarity">
    <text evidence="9 13">Belongs to the DEAD box helicase family.</text>
</comment>
<keyword evidence="6 13" id="KW-0067">ATP-binding</keyword>
<dbReference type="Gene3D" id="3.40.50.300">
    <property type="entry name" value="P-loop containing nucleotide triphosphate hydrolases"/>
    <property type="match status" value="2"/>
</dbReference>
<dbReference type="PROSITE" id="PS00039">
    <property type="entry name" value="DEAD_ATP_HELICASE"/>
    <property type="match status" value="1"/>
</dbReference>
<dbReference type="PANTHER" id="PTHR47963:SF5">
    <property type="entry name" value="DEAD-BOX ATP-DEPENDENT RNA HELICASE CSHA"/>
    <property type="match status" value="1"/>
</dbReference>
<dbReference type="InterPro" id="IPR050547">
    <property type="entry name" value="DEAD_box_RNA_helicases"/>
</dbReference>
<name>A0A1I6E770_9FIRM</name>
<dbReference type="Proteomes" id="UP000199584">
    <property type="component" value="Unassembled WGS sequence"/>
</dbReference>
<evidence type="ECO:0000256" key="9">
    <source>
        <dbReference type="ARBA" id="ARBA00038437"/>
    </source>
</evidence>
<dbReference type="InterPro" id="IPR044742">
    <property type="entry name" value="DEAD/DEAH_RhlB"/>
</dbReference>
<dbReference type="RefSeq" id="WP_092485992.1">
    <property type="nucleotide sequence ID" value="NZ_FOYM01000027.1"/>
</dbReference>
<dbReference type="GO" id="GO:0009409">
    <property type="term" value="P:response to cold"/>
    <property type="evidence" value="ECO:0007669"/>
    <property type="project" value="TreeGrafter"/>
</dbReference>
<dbReference type="GO" id="GO:0016787">
    <property type="term" value="F:hydrolase activity"/>
    <property type="evidence" value="ECO:0007669"/>
    <property type="project" value="UniProtKB-KW"/>
</dbReference>
<dbReference type="FunFam" id="3.40.50.300:FF:000108">
    <property type="entry name" value="ATP-dependent RNA helicase RhlE"/>
    <property type="match status" value="1"/>
</dbReference>
<dbReference type="InterPro" id="IPR014001">
    <property type="entry name" value="Helicase_ATP-bd"/>
</dbReference>
<feature type="domain" description="Helicase C-terminal" evidence="16">
    <location>
        <begin position="214"/>
        <end position="376"/>
    </location>
</feature>
<feature type="region of interest" description="Disordered" evidence="14">
    <location>
        <begin position="464"/>
        <end position="484"/>
    </location>
</feature>
<evidence type="ECO:0000256" key="2">
    <source>
        <dbReference type="ARBA" id="ARBA00022490"/>
    </source>
</evidence>
<dbReference type="SMART" id="SM00490">
    <property type="entry name" value="HELICc"/>
    <property type="match status" value="1"/>
</dbReference>
<evidence type="ECO:0000259" key="16">
    <source>
        <dbReference type="PROSITE" id="PS51194"/>
    </source>
</evidence>
<evidence type="ECO:0000256" key="7">
    <source>
        <dbReference type="ARBA" id="ARBA00022884"/>
    </source>
</evidence>
<keyword evidence="8" id="KW-0346">Stress response</keyword>
<dbReference type="AlphaFoldDB" id="A0A1I6E770"/>
<evidence type="ECO:0000256" key="1">
    <source>
        <dbReference type="ARBA" id="ARBA00012552"/>
    </source>
</evidence>